<comment type="caution">
    <text evidence="1">The sequence shown here is derived from an EMBL/GenBank/DDBJ whole genome shotgun (WGS) entry which is preliminary data.</text>
</comment>
<protein>
    <submittedName>
        <fullName evidence="1">7970_t:CDS:1</fullName>
    </submittedName>
</protein>
<dbReference type="Proteomes" id="UP000789706">
    <property type="component" value="Unassembled WGS sequence"/>
</dbReference>
<accession>A0A9N9CB61</accession>
<organism evidence="1 2">
    <name type="scientific">Diversispora eburnea</name>
    <dbReference type="NCBI Taxonomy" id="1213867"/>
    <lineage>
        <taxon>Eukaryota</taxon>
        <taxon>Fungi</taxon>
        <taxon>Fungi incertae sedis</taxon>
        <taxon>Mucoromycota</taxon>
        <taxon>Glomeromycotina</taxon>
        <taxon>Glomeromycetes</taxon>
        <taxon>Diversisporales</taxon>
        <taxon>Diversisporaceae</taxon>
        <taxon>Diversispora</taxon>
    </lineage>
</organism>
<gene>
    <name evidence="1" type="ORF">DEBURN_LOCUS9348</name>
</gene>
<evidence type="ECO:0000313" key="1">
    <source>
        <dbReference type="EMBL" id="CAG8597253.1"/>
    </source>
</evidence>
<sequence>MSKSSFTRSQRKDVNYGTTLEETDNAKISDSNLTPQITIENRELLLYEPELYGQQIDMEEAETIDLKVQIIQDTFKGLRNNKENEWQVRKHKDK</sequence>
<keyword evidence="2" id="KW-1185">Reference proteome</keyword>
<name>A0A9N9CB61_9GLOM</name>
<dbReference type="EMBL" id="CAJVPK010001744">
    <property type="protein sequence ID" value="CAG8597253.1"/>
    <property type="molecule type" value="Genomic_DNA"/>
</dbReference>
<evidence type="ECO:0000313" key="2">
    <source>
        <dbReference type="Proteomes" id="UP000789706"/>
    </source>
</evidence>
<dbReference type="AlphaFoldDB" id="A0A9N9CB61"/>
<reference evidence="1" key="1">
    <citation type="submission" date="2021-06" db="EMBL/GenBank/DDBJ databases">
        <authorList>
            <person name="Kallberg Y."/>
            <person name="Tangrot J."/>
            <person name="Rosling A."/>
        </authorList>
    </citation>
    <scope>NUCLEOTIDE SEQUENCE</scope>
    <source>
        <strain evidence="1">AZ414A</strain>
    </source>
</reference>
<proteinExistence type="predicted"/>